<dbReference type="Proteomes" id="UP000746503">
    <property type="component" value="Unassembled WGS sequence"/>
</dbReference>
<reference evidence="5 6" key="1">
    <citation type="submission" date="2020-03" db="EMBL/GenBank/DDBJ databases">
        <title>Draft genome of Streptomyces sp. ventii, isolated from the Axial Seamount in the Pacific Ocean, and resequencing of the two type strains Streptomyces lonarensis strain NCL 716 and Streptomyces bohaiensis strain 11A07.</title>
        <authorList>
            <person name="Loughran R.M."/>
            <person name="Pfannmuller K.M."/>
            <person name="Wasson B.J."/>
            <person name="Deadmond M.C."/>
            <person name="Paddock B.E."/>
            <person name="Koyack M.J."/>
            <person name="Gallegos D.A."/>
            <person name="Mitchell E.A."/>
            <person name="Ushijima B."/>
            <person name="Saw J.H."/>
            <person name="Mcphail K.L."/>
            <person name="Videau P."/>
        </authorList>
    </citation>
    <scope>NUCLEOTIDE SEQUENCE [LARGE SCALE GENOMIC DNA]</scope>
    <source>
        <strain evidence="6">5675061</strain>
    </source>
</reference>
<name>A0ABX1ALS7_9ACTN</name>
<accession>A0ABX1ALS7</accession>
<dbReference type="Pfam" id="PF13302">
    <property type="entry name" value="Acetyltransf_3"/>
    <property type="match status" value="1"/>
</dbReference>
<keyword evidence="6" id="KW-1185">Reference proteome</keyword>
<keyword evidence="1" id="KW-0808">Transferase</keyword>
<organism evidence="5 6">
    <name type="scientific">Streptomyces spiramenti</name>
    <dbReference type="NCBI Taxonomy" id="2720606"/>
    <lineage>
        <taxon>Bacteria</taxon>
        <taxon>Bacillati</taxon>
        <taxon>Actinomycetota</taxon>
        <taxon>Actinomycetes</taxon>
        <taxon>Kitasatosporales</taxon>
        <taxon>Streptomycetaceae</taxon>
        <taxon>Streptomyces</taxon>
    </lineage>
</organism>
<dbReference type="EMBL" id="JAAVJB010000013">
    <property type="protein sequence ID" value="NJP65337.1"/>
    <property type="molecule type" value="Genomic_DNA"/>
</dbReference>
<protein>
    <submittedName>
        <fullName evidence="5">GNAT family N-acetyltransferase</fullName>
    </submittedName>
</protein>
<evidence type="ECO:0000256" key="1">
    <source>
        <dbReference type="ARBA" id="ARBA00022679"/>
    </source>
</evidence>
<comment type="caution">
    <text evidence="5">The sequence shown here is derived from an EMBL/GenBank/DDBJ whole genome shotgun (WGS) entry which is preliminary data.</text>
</comment>
<gene>
    <name evidence="5" type="ORF">HCJ92_03325</name>
</gene>
<dbReference type="InterPro" id="IPR051531">
    <property type="entry name" value="N-acetyltransferase"/>
</dbReference>
<evidence type="ECO:0000256" key="2">
    <source>
        <dbReference type="ARBA" id="ARBA00023315"/>
    </source>
</evidence>
<sequence length="186" mass="20633">MVNKPPNRLRLREVRRDDIEALHAIYGDAATTQHLSFEPRTPEQVASIIDRSMASAVESPRTEHCVAFTLASSDELVGFGRLARDPHQMRAATVGFAIHRSLWGQGLGVESLTLLLGLGFDELNLHRVWGARSPLNAASKRTMEAVNMTQEGVIREHVLKNGSWRDSVVHAILDREWHQGTPNAGT</sequence>
<feature type="domain" description="N-acetyltransferase" evidence="4">
    <location>
        <begin position="9"/>
        <end position="175"/>
    </location>
</feature>
<evidence type="ECO:0000259" key="4">
    <source>
        <dbReference type="PROSITE" id="PS51186"/>
    </source>
</evidence>
<dbReference type="SUPFAM" id="SSF55729">
    <property type="entry name" value="Acyl-CoA N-acyltransferases (Nat)"/>
    <property type="match status" value="1"/>
</dbReference>
<comment type="similarity">
    <text evidence="3">Belongs to the acetyltransferase family. RimJ subfamily.</text>
</comment>
<dbReference type="RefSeq" id="WP_167931866.1">
    <property type="nucleotide sequence ID" value="NZ_JAAVJB010000013.1"/>
</dbReference>
<dbReference type="PROSITE" id="PS51186">
    <property type="entry name" value="GNAT"/>
    <property type="match status" value="1"/>
</dbReference>
<dbReference type="InterPro" id="IPR000182">
    <property type="entry name" value="GNAT_dom"/>
</dbReference>
<dbReference type="PANTHER" id="PTHR43792:SF8">
    <property type="entry name" value="[RIBOSOMAL PROTEIN US5]-ALANINE N-ACETYLTRANSFERASE"/>
    <property type="match status" value="1"/>
</dbReference>
<evidence type="ECO:0000256" key="3">
    <source>
        <dbReference type="ARBA" id="ARBA00038502"/>
    </source>
</evidence>
<dbReference type="Gene3D" id="3.40.630.30">
    <property type="match status" value="1"/>
</dbReference>
<evidence type="ECO:0000313" key="6">
    <source>
        <dbReference type="Proteomes" id="UP000746503"/>
    </source>
</evidence>
<keyword evidence="2" id="KW-0012">Acyltransferase</keyword>
<proteinExistence type="inferred from homology"/>
<evidence type="ECO:0000313" key="5">
    <source>
        <dbReference type="EMBL" id="NJP65337.1"/>
    </source>
</evidence>
<dbReference type="InterPro" id="IPR016181">
    <property type="entry name" value="Acyl_CoA_acyltransferase"/>
</dbReference>
<dbReference type="PANTHER" id="PTHR43792">
    <property type="entry name" value="GNAT FAMILY, PUTATIVE (AFU_ORTHOLOGUE AFUA_3G00765)-RELATED-RELATED"/>
    <property type="match status" value="1"/>
</dbReference>